<dbReference type="InterPro" id="IPR000182">
    <property type="entry name" value="GNAT_dom"/>
</dbReference>
<gene>
    <name evidence="2" type="ORF">B5K06_07855</name>
</gene>
<organism evidence="2 3">
    <name type="scientific">Rhizobium grahamii</name>
    <dbReference type="NCBI Taxonomy" id="1120045"/>
    <lineage>
        <taxon>Bacteria</taxon>
        <taxon>Pseudomonadati</taxon>
        <taxon>Pseudomonadota</taxon>
        <taxon>Alphaproteobacteria</taxon>
        <taxon>Hyphomicrobiales</taxon>
        <taxon>Rhizobiaceae</taxon>
        <taxon>Rhizobium/Agrobacterium group</taxon>
        <taxon>Rhizobium</taxon>
    </lineage>
</organism>
<evidence type="ECO:0000259" key="1">
    <source>
        <dbReference type="PROSITE" id="PS51186"/>
    </source>
</evidence>
<name>A0A370KTA3_9HYPH</name>
<evidence type="ECO:0000313" key="3">
    <source>
        <dbReference type="Proteomes" id="UP000254939"/>
    </source>
</evidence>
<dbReference type="CDD" id="cd04301">
    <property type="entry name" value="NAT_SF"/>
    <property type="match status" value="1"/>
</dbReference>
<dbReference type="InterPro" id="IPR051822">
    <property type="entry name" value="Glycosyl_Hydrolase_84"/>
</dbReference>
<accession>A0A370KTA3</accession>
<keyword evidence="2" id="KW-0808">Transferase</keyword>
<protein>
    <submittedName>
        <fullName evidence="2">GNAT family N-acetyltransferase</fullName>
    </submittedName>
</protein>
<dbReference type="InterPro" id="IPR016181">
    <property type="entry name" value="Acyl_CoA_acyltransferase"/>
</dbReference>
<dbReference type="PANTHER" id="PTHR13170">
    <property type="entry name" value="O-GLCNACASE"/>
    <property type="match status" value="1"/>
</dbReference>
<dbReference type="Gene3D" id="3.40.630.30">
    <property type="match status" value="1"/>
</dbReference>
<comment type="caution">
    <text evidence="2">The sequence shown here is derived from an EMBL/GenBank/DDBJ whole genome shotgun (WGS) entry which is preliminary data.</text>
</comment>
<dbReference type="RefSeq" id="WP_114712346.1">
    <property type="nucleotide sequence ID" value="NZ_KZ857258.1"/>
</dbReference>
<feature type="domain" description="N-acetyltransferase" evidence="1">
    <location>
        <begin position="72"/>
        <end position="205"/>
    </location>
</feature>
<dbReference type="GO" id="GO:0016747">
    <property type="term" value="F:acyltransferase activity, transferring groups other than amino-acyl groups"/>
    <property type="evidence" value="ECO:0007669"/>
    <property type="project" value="InterPro"/>
</dbReference>
<dbReference type="SUPFAM" id="SSF55729">
    <property type="entry name" value="Acyl-CoA N-acyltransferases (Nat)"/>
    <property type="match status" value="1"/>
</dbReference>
<dbReference type="Pfam" id="PF00583">
    <property type="entry name" value="Acetyltransf_1"/>
    <property type="match status" value="1"/>
</dbReference>
<proteinExistence type="predicted"/>
<dbReference type="OrthoDB" id="8593648at2"/>
<dbReference type="PANTHER" id="PTHR13170:SF16">
    <property type="entry name" value="PROTEIN O-GLCNACASE"/>
    <property type="match status" value="1"/>
</dbReference>
<dbReference type="Proteomes" id="UP000254939">
    <property type="component" value="Unassembled WGS sequence"/>
</dbReference>
<dbReference type="EMBL" id="NAAC01000007">
    <property type="protein sequence ID" value="RDJ13882.1"/>
    <property type="molecule type" value="Genomic_DNA"/>
</dbReference>
<evidence type="ECO:0000313" key="2">
    <source>
        <dbReference type="EMBL" id="RDJ13882.1"/>
    </source>
</evidence>
<sequence>MATLRPVNTNDLEQIYLISLVTGDAGSDATRLHRDGKLIGHIYSAPYVLLSPETAFVAEDSEGVAGYIVGVYDTRSFEERLEREWWPALRQAYSDPQGNPADWDADQKRISTIYHPSHAPAALVETFPAHIHMNLLPRLQGQGMGTKLLDRWFADAREAGVEGVHLGASASNHGAVRFWGSRGFVRLAPPLVEASDRTVWFGQKL</sequence>
<reference evidence="2 3" key="1">
    <citation type="submission" date="2017-03" db="EMBL/GenBank/DDBJ databases">
        <title>Genome analysis of Rhizobial strains effectives or ineffectives for nitrogen fixation isolated from bean seeds.</title>
        <authorList>
            <person name="Peralta H."/>
            <person name="Aguilar-Vera A."/>
            <person name="Mora Y."/>
            <person name="Vargas-Lagunas C."/>
            <person name="Girard L."/>
            <person name="Mora J."/>
        </authorList>
    </citation>
    <scope>NUCLEOTIDE SEQUENCE [LARGE SCALE GENOMIC DNA]</scope>
    <source>
        <strain evidence="2 3">CCGM3</strain>
    </source>
</reference>
<dbReference type="AlphaFoldDB" id="A0A370KTA3"/>
<dbReference type="PROSITE" id="PS51186">
    <property type="entry name" value="GNAT"/>
    <property type="match status" value="1"/>
</dbReference>